<name>A0A836BS11_9CHLO</name>
<reference evidence="1" key="1">
    <citation type="journal article" date="2020" name="bioRxiv">
        <title>Comparative genomics of Chlamydomonas.</title>
        <authorList>
            <person name="Craig R.J."/>
            <person name="Hasan A.R."/>
            <person name="Ness R.W."/>
            <person name="Keightley P.D."/>
        </authorList>
    </citation>
    <scope>NUCLEOTIDE SEQUENCE</scope>
    <source>
        <strain evidence="1">CCAP 11/70</strain>
    </source>
</reference>
<organism evidence="1 2">
    <name type="scientific">Edaphochlamys debaryana</name>
    <dbReference type="NCBI Taxonomy" id="47281"/>
    <lineage>
        <taxon>Eukaryota</taxon>
        <taxon>Viridiplantae</taxon>
        <taxon>Chlorophyta</taxon>
        <taxon>core chlorophytes</taxon>
        <taxon>Chlorophyceae</taxon>
        <taxon>CS clade</taxon>
        <taxon>Chlamydomonadales</taxon>
        <taxon>Chlamydomonadales incertae sedis</taxon>
        <taxon>Edaphochlamys</taxon>
    </lineage>
</organism>
<gene>
    <name evidence="1" type="ORF">HYH03_014358</name>
</gene>
<accession>A0A836BS11</accession>
<protein>
    <recommendedName>
        <fullName evidence="3">LamG-like jellyroll fold domain-containing protein</fullName>
    </recommendedName>
</protein>
<sequence length="971" mass="102993">MPGGAPATITGAGSHWPLTQGRFGSALSVPGGLANWAQVWPGPWRRNQPLTGFAFGLWFKPNSVTSGLGYLLTRQFNNADLSYGGTSLTCAVRNSSTWDSLWVPYTFKAGAWAHVLCSYDNTDRSLSLYVNGTRVGRSVISAFAADGLFTHGDGQPLGLGNIAGTTDNLGRFADASSFAGALDDAALWSRPLSAAEAAALAAAPQALRPSAGSVLTSALLLRPAGLRKARDVYAVAVNWTTSAGNPNTLLRVEISTDKGATWCRVSNGVPYTDDVYGGTALGTCFFPTVSVKVRVSWLAPATLKSLAVQLYGTAPAAPPRPPVAMGLNLDGPVYYSRLLPFADAWQAGGGSDWPLVRAGVDARGWPLALDPALDDPPGSSYWVAGRNKMLTETQGTHPAGTYTILINGSGTVDIGGDGGGATLTAPCRYLYNITRPGDWGIDVMMTRSLASAPINRIHVFMPGQVPAPVNGTAAGTVGLPPLTPALSLPPRSFFNRAFLSKLTAAGVKRLRFMDWGNTNGNNMARWADRNTPSSVSQVANRVRRIPISTVTCTAPSAAVAANASAFVLEPLRVYVTTAVPHGLVTGNMISIMGTNGRLRYSAGGVSYNASHNTPPYMTPMVLVTGPNSLAVSLASWETPQGASITACTPSSNGTIELQISPGVSYEVMISLANNIGADAWITVPHLADDDFVTRLATLTRDKLRGKLYLEYSNEVWNWIFTQTNYASRMAALEGATAGDRHLAWMARRSVRIFGIFDRVYGESVARQRVVRLIAVQQGSGEPQLAAAQALAGAGARVPVDALAIAPYFGANNDQVYPSHTTMTTDDILDLARYDMSTARRDVMRSTVQLARQYNMSVLAYEGGQHMGGAGGSCPPGCENVDAMQAKFIAANRDWRMAGLYDRYFRIWGAETGGAPFMAFSFISGFGKWGSWGSLEHMNDTEANSPKWAGMLPFFKGAPAAPPPSPQPAAGH</sequence>
<evidence type="ECO:0000313" key="2">
    <source>
        <dbReference type="Proteomes" id="UP000612055"/>
    </source>
</evidence>
<evidence type="ECO:0008006" key="3">
    <source>
        <dbReference type="Google" id="ProtNLM"/>
    </source>
</evidence>
<dbReference type="Proteomes" id="UP000612055">
    <property type="component" value="Unassembled WGS sequence"/>
</dbReference>
<comment type="caution">
    <text evidence="1">The sequence shown here is derived from an EMBL/GenBank/DDBJ whole genome shotgun (WGS) entry which is preliminary data.</text>
</comment>
<dbReference type="Pfam" id="PF13385">
    <property type="entry name" value="Laminin_G_3"/>
    <property type="match status" value="1"/>
</dbReference>
<evidence type="ECO:0000313" key="1">
    <source>
        <dbReference type="EMBL" id="KAG2486986.1"/>
    </source>
</evidence>
<proteinExistence type="predicted"/>
<dbReference type="OrthoDB" id="507248at2759"/>
<dbReference type="InterPro" id="IPR013320">
    <property type="entry name" value="ConA-like_dom_sf"/>
</dbReference>
<dbReference type="AlphaFoldDB" id="A0A836BS11"/>
<dbReference type="SUPFAM" id="SSF49899">
    <property type="entry name" value="Concanavalin A-like lectins/glucanases"/>
    <property type="match status" value="1"/>
</dbReference>
<keyword evidence="2" id="KW-1185">Reference proteome</keyword>
<dbReference type="Gene3D" id="2.60.120.200">
    <property type="match status" value="1"/>
</dbReference>
<dbReference type="EMBL" id="JAEHOE010000103">
    <property type="protein sequence ID" value="KAG2486986.1"/>
    <property type="molecule type" value="Genomic_DNA"/>
</dbReference>